<protein>
    <submittedName>
        <fullName evidence="2">Uncharacterized protein</fullName>
    </submittedName>
</protein>
<reference evidence="2" key="1">
    <citation type="submission" date="2023-03" db="EMBL/GenBank/DDBJ databases">
        <title>Massive genome expansion in bonnet fungi (Mycena s.s.) driven by repeated elements and novel gene families across ecological guilds.</title>
        <authorList>
            <consortium name="Lawrence Berkeley National Laboratory"/>
            <person name="Harder C.B."/>
            <person name="Miyauchi S."/>
            <person name="Viragh M."/>
            <person name="Kuo A."/>
            <person name="Thoen E."/>
            <person name="Andreopoulos B."/>
            <person name="Lu D."/>
            <person name="Skrede I."/>
            <person name="Drula E."/>
            <person name="Henrissat B."/>
            <person name="Morin E."/>
            <person name="Kohler A."/>
            <person name="Barry K."/>
            <person name="LaButti K."/>
            <person name="Morin E."/>
            <person name="Salamov A."/>
            <person name="Lipzen A."/>
            <person name="Mereny Z."/>
            <person name="Hegedus B."/>
            <person name="Baldrian P."/>
            <person name="Stursova M."/>
            <person name="Weitz H."/>
            <person name="Taylor A."/>
            <person name="Grigoriev I.V."/>
            <person name="Nagy L.G."/>
            <person name="Martin F."/>
            <person name="Kauserud H."/>
        </authorList>
    </citation>
    <scope>NUCLEOTIDE SEQUENCE</scope>
    <source>
        <strain evidence="2">CBHHK182m</strain>
    </source>
</reference>
<evidence type="ECO:0000313" key="2">
    <source>
        <dbReference type="EMBL" id="KAJ7720431.1"/>
    </source>
</evidence>
<evidence type="ECO:0000313" key="3">
    <source>
        <dbReference type="Proteomes" id="UP001215598"/>
    </source>
</evidence>
<organism evidence="2 3">
    <name type="scientific">Mycena metata</name>
    <dbReference type="NCBI Taxonomy" id="1033252"/>
    <lineage>
        <taxon>Eukaryota</taxon>
        <taxon>Fungi</taxon>
        <taxon>Dikarya</taxon>
        <taxon>Basidiomycota</taxon>
        <taxon>Agaricomycotina</taxon>
        <taxon>Agaricomycetes</taxon>
        <taxon>Agaricomycetidae</taxon>
        <taxon>Agaricales</taxon>
        <taxon>Marasmiineae</taxon>
        <taxon>Mycenaceae</taxon>
        <taxon>Mycena</taxon>
    </lineage>
</organism>
<proteinExistence type="predicted"/>
<dbReference type="AlphaFoldDB" id="A0AAD7HGS7"/>
<sequence>MRIRGNVTRRARDPPPSRSARTRFDFVAAAPALAVLSSAADSRIAHLCACQRRRIQGARCPSQVVRTARVPRARPCWRTPCTCECICAAANMRRSMSAGGASPCPRSRGRWVHVRVPLPCAHGCASSALHSWHALYSVCRRAVRVFRGFAFVRELGPRCCCTYSLKPHSLSSYPLLSLSRVRLAPHVPTFFSCVSLHVFC</sequence>
<feature type="region of interest" description="Disordered" evidence="1">
    <location>
        <begin position="1"/>
        <end position="20"/>
    </location>
</feature>
<dbReference type="Proteomes" id="UP001215598">
    <property type="component" value="Unassembled WGS sequence"/>
</dbReference>
<evidence type="ECO:0000256" key="1">
    <source>
        <dbReference type="SAM" id="MobiDB-lite"/>
    </source>
</evidence>
<accession>A0AAD7HGS7</accession>
<gene>
    <name evidence="2" type="ORF">B0H16DRAFT_1604706</name>
</gene>
<comment type="caution">
    <text evidence="2">The sequence shown here is derived from an EMBL/GenBank/DDBJ whole genome shotgun (WGS) entry which is preliminary data.</text>
</comment>
<name>A0AAD7HGS7_9AGAR</name>
<keyword evidence="3" id="KW-1185">Reference proteome</keyword>
<dbReference type="EMBL" id="JARKIB010000240">
    <property type="protein sequence ID" value="KAJ7720431.1"/>
    <property type="molecule type" value="Genomic_DNA"/>
</dbReference>